<evidence type="ECO:0000313" key="2">
    <source>
        <dbReference type="EnsemblMetazoa" id="Aqu2.1.22751_001"/>
    </source>
</evidence>
<feature type="compositionally biased region" description="Low complexity" evidence="1">
    <location>
        <begin position="80"/>
        <end position="96"/>
    </location>
</feature>
<proteinExistence type="predicted"/>
<accession>A0A1X7U5L0</accession>
<reference evidence="2" key="1">
    <citation type="submission" date="2017-05" db="UniProtKB">
        <authorList>
            <consortium name="EnsemblMetazoa"/>
        </authorList>
    </citation>
    <scope>IDENTIFICATION</scope>
</reference>
<dbReference type="eggNOG" id="KOG1075">
    <property type="taxonomic scope" value="Eukaryota"/>
</dbReference>
<evidence type="ECO:0008006" key="3">
    <source>
        <dbReference type="Google" id="ProtNLM"/>
    </source>
</evidence>
<dbReference type="PANTHER" id="PTHR47510">
    <property type="entry name" value="REVERSE TRANSCRIPTASE DOMAIN-CONTAINING PROTEIN"/>
    <property type="match status" value="1"/>
</dbReference>
<protein>
    <recommendedName>
        <fullName evidence="3">Reverse transcriptase domain-containing protein</fullName>
    </recommendedName>
</protein>
<dbReference type="PANTHER" id="PTHR47510:SF3">
    <property type="entry name" value="ENDO_EXONUCLEASE_PHOSPHATASE DOMAIN-CONTAINING PROTEIN"/>
    <property type="match status" value="1"/>
</dbReference>
<sequence>SVHTVLAKPLQSGVVVKWDLSKENRQINSVLLKERYRLITEENVVKRSIKFCGNKLFVDGRLHGSVCSGVFVLAPTSTHNNSDGNLTSGNSSNSGSPEIEHVPTSSPGDESLSQSDQSSLPDKVSLSRVKLDFDVAKTKSQYITDLVSKSGQSGIYSHIRSLKKQDLLPPCVFLDSISASSNTEKAELFNTYFHSVYSSASTCHSPPDNEASPNITDIIVSVGDTFKVLSELNPTKAMGIDGISPAVLKHCATPLCTPLCHLFCESLKSACFPSDWKVHNITPIFKSGDKTSVRNYRPISLLNTVSKVLEKL</sequence>
<organism evidence="2">
    <name type="scientific">Amphimedon queenslandica</name>
    <name type="common">Sponge</name>
    <dbReference type="NCBI Taxonomy" id="400682"/>
    <lineage>
        <taxon>Eukaryota</taxon>
        <taxon>Metazoa</taxon>
        <taxon>Porifera</taxon>
        <taxon>Demospongiae</taxon>
        <taxon>Heteroscleromorpha</taxon>
        <taxon>Haplosclerida</taxon>
        <taxon>Niphatidae</taxon>
        <taxon>Amphimedon</taxon>
    </lineage>
</organism>
<dbReference type="STRING" id="400682.A0A1X7U5L0"/>
<dbReference type="AlphaFoldDB" id="A0A1X7U5L0"/>
<dbReference type="OrthoDB" id="416454at2759"/>
<feature type="compositionally biased region" description="Low complexity" evidence="1">
    <location>
        <begin position="109"/>
        <end position="120"/>
    </location>
</feature>
<dbReference type="EnsemblMetazoa" id="Aqu2.1.22751_001">
    <property type="protein sequence ID" value="Aqu2.1.22751_001"/>
    <property type="gene ID" value="Aqu2.1.22751"/>
</dbReference>
<name>A0A1X7U5L0_AMPQE</name>
<feature type="region of interest" description="Disordered" evidence="1">
    <location>
        <begin position="79"/>
        <end position="123"/>
    </location>
</feature>
<evidence type="ECO:0000256" key="1">
    <source>
        <dbReference type="SAM" id="MobiDB-lite"/>
    </source>
</evidence>
<dbReference type="InParanoid" id="A0A1X7U5L0"/>